<keyword evidence="1" id="KW-1133">Transmembrane helix</keyword>
<feature type="transmembrane region" description="Helical" evidence="1">
    <location>
        <begin position="171"/>
        <end position="193"/>
    </location>
</feature>
<feature type="transmembrane region" description="Helical" evidence="1">
    <location>
        <begin position="558"/>
        <end position="581"/>
    </location>
</feature>
<accession>A0ABW1ZL78</accession>
<feature type="transmembrane region" description="Helical" evidence="1">
    <location>
        <begin position="480"/>
        <end position="501"/>
    </location>
</feature>
<protein>
    <recommendedName>
        <fullName evidence="4">ABC transporter permease</fullName>
    </recommendedName>
</protein>
<feature type="transmembrane region" description="Helical" evidence="1">
    <location>
        <begin position="534"/>
        <end position="552"/>
    </location>
</feature>
<dbReference type="Proteomes" id="UP001596317">
    <property type="component" value="Unassembled WGS sequence"/>
</dbReference>
<feature type="transmembrane region" description="Helical" evidence="1">
    <location>
        <begin position="123"/>
        <end position="142"/>
    </location>
</feature>
<evidence type="ECO:0000313" key="3">
    <source>
        <dbReference type="Proteomes" id="UP001596317"/>
    </source>
</evidence>
<sequence>MTPLVAGSGTGQGVLALEGGPYRVGQVLRGAQRVQGVVSLRWLPAVLGDAAVVQVVELRTLRPQALPTLVVPARLGQTEWWTAQAAQAFGTAYAALPLPEYLGRATRYVDDARVRLQRLTVTWLLLLLLAGLLIHLAGVWFAQRERLRIERMLGRSQQAFWPLAAPEPERLGLGVLGAALLAGAQGALGQLPVPWAQAAPLWGLVLLTAVLGSVLLGLRLQRVPLGRARLRRSGVTLWAAPALLTGALVLGVPLLGTRALQLWQQQAAVVRDIGANTLVAITLPNAAQVPAPTRCPAQVPCLAVGWSDLYLWPPSFAQAQEAAFAGVGQFDPRDAAALGVRAVQGRLPRPGQREVVLSRAAFTALQQVGADFGVGRRLDAGFEVVGIVDLPSHESVTLFGGYRFYDMAVYVPVGAPGLDTLNRGQSVFLSPLGASALVMPRLSDAQRAQVQAHRAELDDLELYQPAAYAAQVAAGTRASVLWLLGALGVGWVLAGFSYHAALQLVLTQRAEEVSIWRLLGLPAAGVLRRLGTDLLRVVLGTGVATALLALALRRDQAALGAALALGTLAALLVGCGALLLAHRRRLAKIPIDRLFREVA</sequence>
<feature type="transmembrane region" description="Helical" evidence="1">
    <location>
        <begin position="238"/>
        <end position="256"/>
    </location>
</feature>
<gene>
    <name evidence="2" type="ORF">ACFP90_13275</name>
</gene>
<keyword evidence="1" id="KW-0812">Transmembrane</keyword>
<dbReference type="EMBL" id="JBHSWB010000001">
    <property type="protein sequence ID" value="MFC6661205.1"/>
    <property type="molecule type" value="Genomic_DNA"/>
</dbReference>
<organism evidence="2 3">
    <name type="scientific">Deinococcus multiflagellatus</name>
    <dbReference type="NCBI Taxonomy" id="1656887"/>
    <lineage>
        <taxon>Bacteria</taxon>
        <taxon>Thermotogati</taxon>
        <taxon>Deinococcota</taxon>
        <taxon>Deinococci</taxon>
        <taxon>Deinococcales</taxon>
        <taxon>Deinococcaceae</taxon>
        <taxon>Deinococcus</taxon>
    </lineage>
</organism>
<name>A0ABW1ZL78_9DEIO</name>
<keyword evidence="3" id="KW-1185">Reference proteome</keyword>
<feature type="transmembrane region" description="Helical" evidence="1">
    <location>
        <begin position="199"/>
        <end position="218"/>
    </location>
</feature>
<keyword evidence="1" id="KW-0472">Membrane</keyword>
<reference evidence="3" key="1">
    <citation type="journal article" date="2019" name="Int. J. Syst. Evol. Microbiol.">
        <title>The Global Catalogue of Microorganisms (GCM) 10K type strain sequencing project: providing services to taxonomists for standard genome sequencing and annotation.</title>
        <authorList>
            <consortium name="The Broad Institute Genomics Platform"/>
            <consortium name="The Broad Institute Genome Sequencing Center for Infectious Disease"/>
            <person name="Wu L."/>
            <person name="Ma J."/>
        </authorList>
    </citation>
    <scope>NUCLEOTIDE SEQUENCE [LARGE SCALE GENOMIC DNA]</scope>
    <source>
        <strain evidence="3">CCUG 63830</strain>
    </source>
</reference>
<proteinExistence type="predicted"/>
<evidence type="ECO:0008006" key="4">
    <source>
        <dbReference type="Google" id="ProtNLM"/>
    </source>
</evidence>
<evidence type="ECO:0000313" key="2">
    <source>
        <dbReference type="EMBL" id="MFC6661205.1"/>
    </source>
</evidence>
<comment type="caution">
    <text evidence="2">The sequence shown here is derived from an EMBL/GenBank/DDBJ whole genome shotgun (WGS) entry which is preliminary data.</text>
</comment>
<evidence type="ECO:0000256" key="1">
    <source>
        <dbReference type="SAM" id="Phobius"/>
    </source>
</evidence>
<dbReference type="RefSeq" id="WP_380056599.1">
    <property type="nucleotide sequence ID" value="NZ_JBHSWB010000001.1"/>
</dbReference>